<sequence length="242" mass="27591">MASIMQATSLPATQETRPIINNKNKNDKTKKEAYAKLGNYIQNNEFLFNIDNEPTIQEFETIIGEDLIHIAECVLNTPDNFPKKFKKNGDPCKKQREYLTDDPDYKGKKIDYIGVCSEWQEDANDWLYILSYNGRVVKIGMTVTSLKERYESYSCGTTRAMDKGSCSTTNFIISECNYTAKNKGMDVKIYGIPCPPTLIEKTRFGVTKTCRSSTVRDEETMLTKRFKDVYGHIPMLCVQTGS</sequence>
<name>A0AB39JAZ6_9VIRU</name>
<gene>
    <name evidence="2" type="ORF">FloV-SA2_00533</name>
</gene>
<organism evidence="2">
    <name type="scientific">Florenciella sp. virus SA2</name>
    <dbReference type="NCBI Taxonomy" id="3240092"/>
    <lineage>
        <taxon>Viruses</taxon>
    </lineage>
</organism>
<dbReference type="EMBL" id="PP542043">
    <property type="protein sequence ID" value="XDO02348.1"/>
    <property type="molecule type" value="Genomic_DNA"/>
</dbReference>
<evidence type="ECO:0000256" key="1">
    <source>
        <dbReference type="SAM" id="MobiDB-lite"/>
    </source>
</evidence>
<dbReference type="Gene3D" id="3.40.1440.50">
    <property type="match status" value="1"/>
</dbReference>
<protein>
    <submittedName>
        <fullName evidence="2">Giy-Yig Nuclease Family Protein</fullName>
    </submittedName>
</protein>
<reference evidence="2" key="1">
    <citation type="submission" date="2024-03" db="EMBL/GenBank/DDBJ databases">
        <title>Eukaryotic viruses encode the ribosomal protein eL40.</title>
        <authorList>
            <person name="Thomy J."/>
            <person name="Schvarcz C.R."/>
            <person name="McBeain K.A."/>
            <person name="Edwards K.F."/>
            <person name="Steward G.F."/>
        </authorList>
    </citation>
    <scope>NUCLEOTIDE SEQUENCE</scope>
    <source>
        <strain evidence="2">FloV-SA2</strain>
    </source>
</reference>
<proteinExistence type="predicted"/>
<accession>A0AB39JAZ6</accession>
<feature type="region of interest" description="Disordered" evidence="1">
    <location>
        <begin position="1"/>
        <end position="25"/>
    </location>
</feature>
<evidence type="ECO:0000313" key="2">
    <source>
        <dbReference type="EMBL" id="XDO02348.1"/>
    </source>
</evidence>
<feature type="compositionally biased region" description="Polar residues" evidence="1">
    <location>
        <begin position="1"/>
        <end position="16"/>
    </location>
</feature>